<keyword evidence="2" id="KW-1185">Reference proteome</keyword>
<evidence type="ECO:0000313" key="1">
    <source>
        <dbReference type="EMBL" id="QJR37356.1"/>
    </source>
</evidence>
<organism evidence="1 2">
    <name type="scientific">Gemmatimonas groenlandica</name>
    <dbReference type="NCBI Taxonomy" id="2732249"/>
    <lineage>
        <taxon>Bacteria</taxon>
        <taxon>Pseudomonadati</taxon>
        <taxon>Gemmatimonadota</taxon>
        <taxon>Gemmatimonadia</taxon>
        <taxon>Gemmatimonadales</taxon>
        <taxon>Gemmatimonadaceae</taxon>
        <taxon>Gemmatimonas</taxon>
    </lineage>
</organism>
<dbReference type="Proteomes" id="UP000500938">
    <property type="component" value="Chromosome"/>
</dbReference>
<gene>
    <name evidence="1" type="ORF">HKW67_18505</name>
</gene>
<name>A0A6M4IV31_9BACT</name>
<accession>A0A6M4IV31</accession>
<dbReference type="AlphaFoldDB" id="A0A6M4IV31"/>
<protein>
    <submittedName>
        <fullName evidence="1">Uncharacterized protein</fullName>
    </submittedName>
</protein>
<dbReference type="RefSeq" id="WP_171226791.1">
    <property type="nucleotide sequence ID" value="NZ_CP053085.1"/>
</dbReference>
<dbReference type="KEGG" id="ggr:HKW67_18505"/>
<proteinExistence type="predicted"/>
<evidence type="ECO:0000313" key="2">
    <source>
        <dbReference type="Proteomes" id="UP000500938"/>
    </source>
</evidence>
<reference evidence="1 2" key="1">
    <citation type="submission" date="2020-05" db="EMBL/GenBank/DDBJ databases">
        <title>Complete genome sequence of Gemmatimonas greenlandica TET16.</title>
        <authorList>
            <person name="Zeng Y."/>
        </authorList>
    </citation>
    <scope>NUCLEOTIDE SEQUENCE [LARGE SCALE GENOMIC DNA]</scope>
    <source>
        <strain evidence="1 2">TET16</strain>
    </source>
</reference>
<dbReference type="EMBL" id="CP053085">
    <property type="protein sequence ID" value="QJR37356.1"/>
    <property type="molecule type" value="Genomic_DNA"/>
</dbReference>
<sequence length="137" mass="14901">MADASRRPREEQIGEHDYARASRFTWMGEVIIGDGHDARAVRGTWNLEWHPHALVRPSASSALMPEVGDAVAWTSRVARLMTLAEPGLQLRIGTSDADGWTTLEVTAPSHPATVLEFDRDAMATVAGVPAIALRVFA</sequence>